<accession>R0GDK1</accession>
<organism evidence="2 3">
    <name type="scientific">Capsella rubella</name>
    <dbReference type="NCBI Taxonomy" id="81985"/>
    <lineage>
        <taxon>Eukaryota</taxon>
        <taxon>Viridiplantae</taxon>
        <taxon>Streptophyta</taxon>
        <taxon>Embryophyta</taxon>
        <taxon>Tracheophyta</taxon>
        <taxon>Spermatophyta</taxon>
        <taxon>Magnoliopsida</taxon>
        <taxon>eudicotyledons</taxon>
        <taxon>Gunneridae</taxon>
        <taxon>Pentapetalae</taxon>
        <taxon>rosids</taxon>
        <taxon>malvids</taxon>
        <taxon>Brassicales</taxon>
        <taxon>Brassicaceae</taxon>
        <taxon>Camelineae</taxon>
        <taxon>Capsella</taxon>
    </lineage>
</organism>
<keyword evidence="3" id="KW-1185">Reference proteome</keyword>
<dbReference type="EMBL" id="KB870812">
    <property type="protein sequence ID" value="EOA14794.1"/>
    <property type="molecule type" value="Genomic_DNA"/>
</dbReference>
<dbReference type="InterPro" id="IPR013187">
    <property type="entry name" value="F-box-assoc_dom_typ3"/>
</dbReference>
<dbReference type="eggNOG" id="ENOG502R2DH">
    <property type="taxonomic scope" value="Eukaryota"/>
</dbReference>
<dbReference type="NCBIfam" id="TIGR01640">
    <property type="entry name" value="F_box_assoc_1"/>
    <property type="match status" value="1"/>
</dbReference>
<dbReference type="KEGG" id="crb:17877085"/>
<sequence>MEILMKLQGKQAMICRCVSKTFLNVIDSHCFIERHLHDDDGGEPPALLTFGTHGGEMFYKMWMCNTRLAEENDEANVLRVEDRYLWDYPCLQMQSYFHPVSSNGLILARCGSASPYVFNPIRKEVMKIPEQEDESSWKQPLGFGYDPKGKTHKVISVWQTQEQELVAEVFDLRGAYSKWRSLDISTSASVLPLGNVCFSSSTVTISGYVYWTATISDKTLVQLFRLTNLRENLAIVDFSSDEYVGLWTLRDKARGEWSLDYKFDTIVLRDKVKGFCRGHDSSTNILHVVGAWKEGLLIRIWNSNVCIYLNLKTQRMEYIGFENEVQELITKDFIVSYTPNYLLRLKSYYDRSRVICAHPNAGARLRGRIHLMLTPGDDLGYEVSYFADSFYSSLDDLIGFRSYKENRVKKDTRREEIVKAKGKPEWVFV</sequence>
<dbReference type="Proteomes" id="UP000029121">
    <property type="component" value="Unassembled WGS sequence"/>
</dbReference>
<evidence type="ECO:0000313" key="2">
    <source>
        <dbReference type="EMBL" id="EOA14794.1"/>
    </source>
</evidence>
<dbReference type="OrthoDB" id="1034032at2759"/>
<gene>
    <name evidence="2" type="ORF">CARUB_v10028100mg</name>
</gene>
<reference evidence="3" key="1">
    <citation type="journal article" date="2013" name="Nat. Genet.">
        <title>The Capsella rubella genome and the genomic consequences of rapid mating system evolution.</title>
        <authorList>
            <person name="Slotte T."/>
            <person name="Hazzouri K.M."/>
            <person name="Agren J.A."/>
            <person name="Koenig D."/>
            <person name="Maumus F."/>
            <person name="Guo Y.L."/>
            <person name="Steige K."/>
            <person name="Platts A.E."/>
            <person name="Escobar J.S."/>
            <person name="Newman L.K."/>
            <person name="Wang W."/>
            <person name="Mandakova T."/>
            <person name="Vello E."/>
            <person name="Smith L.M."/>
            <person name="Henz S.R."/>
            <person name="Steffen J."/>
            <person name="Takuno S."/>
            <person name="Brandvain Y."/>
            <person name="Coop G."/>
            <person name="Andolfatto P."/>
            <person name="Hu T.T."/>
            <person name="Blanchette M."/>
            <person name="Clark R.M."/>
            <person name="Quesneville H."/>
            <person name="Nordborg M."/>
            <person name="Gaut B.S."/>
            <person name="Lysak M.A."/>
            <person name="Jenkins J."/>
            <person name="Grimwood J."/>
            <person name="Chapman J."/>
            <person name="Prochnik S."/>
            <person name="Shu S."/>
            <person name="Rokhsar D."/>
            <person name="Schmutz J."/>
            <person name="Weigel D."/>
            <person name="Wright S.I."/>
        </authorList>
    </citation>
    <scope>NUCLEOTIDE SEQUENCE [LARGE SCALE GENOMIC DNA]</scope>
    <source>
        <strain evidence="3">cv. Monte Gargano</strain>
    </source>
</reference>
<feature type="domain" description="F-box associated beta-propeller type 3" evidence="1">
    <location>
        <begin position="62"/>
        <end position="220"/>
    </location>
</feature>
<name>R0GDK1_9BRAS</name>
<proteinExistence type="predicted"/>
<dbReference type="Pfam" id="PF08268">
    <property type="entry name" value="FBA_3"/>
    <property type="match status" value="1"/>
</dbReference>
<dbReference type="AlphaFoldDB" id="R0GDK1"/>
<dbReference type="PANTHER" id="PTHR31111:SF136">
    <property type="entry name" value="F-BOX ASSOCIATED DOMAIN-CONTAINING PROTEIN"/>
    <property type="match status" value="1"/>
</dbReference>
<evidence type="ECO:0000259" key="1">
    <source>
        <dbReference type="Pfam" id="PF08268"/>
    </source>
</evidence>
<protein>
    <recommendedName>
        <fullName evidence="1">F-box associated beta-propeller type 3 domain-containing protein</fullName>
    </recommendedName>
</protein>
<dbReference type="PANTHER" id="PTHR31111">
    <property type="entry name" value="BNAA05G37150D PROTEIN-RELATED"/>
    <property type="match status" value="1"/>
</dbReference>
<evidence type="ECO:0000313" key="3">
    <source>
        <dbReference type="Proteomes" id="UP000029121"/>
    </source>
</evidence>
<dbReference type="InterPro" id="IPR017451">
    <property type="entry name" value="F-box-assoc_interact_dom"/>
</dbReference>